<dbReference type="Proteomes" id="UP001303946">
    <property type="component" value="Chromosome"/>
</dbReference>
<name>A0ABZ0D269_9BURK</name>
<dbReference type="InterPro" id="IPR005560">
    <property type="entry name" value="Csp_YhjQ"/>
</dbReference>
<protein>
    <submittedName>
        <fullName evidence="1">Four-helix bundle copper-binding protein</fullName>
    </submittedName>
</protein>
<dbReference type="RefSeq" id="WP_257824278.1">
    <property type="nucleotide sequence ID" value="NZ_CP136336.1"/>
</dbReference>
<gene>
    <name evidence="1" type="ORF">RXV79_12615</name>
</gene>
<sequence length="125" mass="13296">MAHQQYTSCIDACDACATACSHCATACLQEPDVKAMARCIALDIDCAEICRLASAAMARDSEHAQAICRLCADICEACGEECGKHQMDHCQACAQACRRCAQECLRMAQAARTTSPTARSAGHAH</sequence>
<dbReference type="PANTHER" id="PTHR37310">
    <property type="entry name" value="CYTOPLASMIC PROTEIN-RELATED"/>
    <property type="match status" value="1"/>
</dbReference>
<dbReference type="Pfam" id="PF03860">
    <property type="entry name" value="Csp"/>
    <property type="match status" value="1"/>
</dbReference>
<dbReference type="CDD" id="cd08026">
    <property type="entry name" value="DUF326"/>
    <property type="match status" value="1"/>
</dbReference>
<dbReference type="PANTHER" id="PTHR37310:SF1">
    <property type="entry name" value="CYTOPLASMIC PROTEIN"/>
    <property type="match status" value="1"/>
</dbReference>
<proteinExistence type="predicted"/>
<keyword evidence="2" id="KW-1185">Reference proteome</keyword>
<dbReference type="InterPro" id="IPR044543">
    <property type="entry name" value="YHJQ-like"/>
</dbReference>
<dbReference type="EMBL" id="CP136336">
    <property type="protein sequence ID" value="WOB10866.1"/>
    <property type="molecule type" value="Genomic_DNA"/>
</dbReference>
<evidence type="ECO:0000313" key="2">
    <source>
        <dbReference type="Proteomes" id="UP001303946"/>
    </source>
</evidence>
<dbReference type="Gene3D" id="1.20.1270.360">
    <property type="match status" value="1"/>
</dbReference>
<evidence type="ECO:0000313" key="1">
    <source>
        <dbReference type="EMBL" id="WOB10866.1"/>
    </source>
</evidence>
<accession>A0ABZ0D269</accession>
<reference evidence="1 2" key="1">
    <citation type="submission" date="2023-10" db="EMBL/GenBank/DDBJ databases">
        <title>Bacteria for the degradation of biodegradable plastic PBAT(Polybutylene adipate terephthalate).</title>
        <authorList>
            <person name="Weon H.-Y."/>
            <person name="Yeon J."/>
        </authorList>
    </citation>
    <scope>NUCLEOTIDE SEQUENCE [LARGE SCALE GENOMIC DNA]</scope>
    <source>
        <strain evidence="1 2">SBD 7-3</strain>
    </source>
</reference>
<organism evidence="1 2">
    <name type="scientific">Piscinibacter gummiphilus</name>
    <dbReference type="NCBI Taxonomy" id="946333"/>
    <lineage>
        <taxon>Bacteria</taxon>
        <taxon>Pseudomonadati</taxon>
        <taxon>Pseudomonadota</taxon>
        <taxon>Betaproteobacteria</taxon>
        <taxon>Burkholderiales</taxon>
        <taxon>Sphaerotilaceae</taxon>
        <taxon>Piscinibacter</taxon>
    </lineage>
</organism>